<dbReference type="InterPro" id="IPR031303">
    <property type="entry name" value="C5_meth_CS"/>
</dbReference>
<evidence type="ECO:0000256" key="7">
    <source>
        <dbReference type="RuleBase" id="RU000416"/>
    </source>
</evidence>
<protein>
    <recommendedName>
        <fullName evidence="8">Cytosine-specific methyltransferase</fullName>
        <ecNumber evidence="8">2.1.1.37</ecNumber>
    </recommendedName>
</protein>
<keyword evidence="3 6" id="KW-0949">S-adenosyl-L-methionine</keyword>
<dbReference type="InterPro" id="IPR001525">
    <property type="entry name" value="C5_MeTfrase"/>
</dbReference>
<dbReference type="Gene3D" id="3.40.50.150">
    <property type="entry name" value="Vaccinia Virus protein VP39"/>
    <property type="match status" value="1"/>
</dbReference>
<dbReference type="PROSITE" id="PS00095">
    <property type="entry name" value="C5_MTASE_2"/>
    <property type="match status" value="1"/>
</dbReference>
<evidence type="ECO:0000256" key="6">
    <source>
        <dbReference type="PROSITE-ProRule" id="PRU01016"/>
    </source>
</evidence>
<evidence type="ECO:0000256" key="3">
    <source>
        <dbReference type="ARBA" id="ARBA00022691"/>
    </source>
</evidence>
<dbReference type="Pfam" id="PF00145">
    <property type="entry name" value="DNA_methylase"/>
    <property type="match status" value="1"/>
</dbReference>
<dbReference type="PROSITE" id="PS51679">
    <property type="entry name" value="SAM_MT_C5"/>
    <property type="match status" value="1"/>
</dbReference>
<dbReference type="EMBL" id="PGTO01000008">
    <property type="protein sequence ID" value="RAU21757.1"/>
    <property type="molecule type" value="Genomic_DNA"/>
</dbReference>
<dbReference type="AlphaFoldDB" id="A0A364NXW6"/>
<dbReference type="InterPro" id="IPR050390">
    <property type="entry name" value="C5-Methyltransferase"/>
</dbReference>
<dbReference type="PANTHER" id="PTHR10629:SF52">
    <property type="entry name" value="DNA (CYTOSINE-5)-METHYLTRANSFERASE 1"/>
    <property type="match status" value="1"/>
</dbReference>
<keyword evidence="4" id="KW-0680">Restriction system</keyword>
<accession>A0A364NXW6</accession>
<comment type="similarity">
    <text evidence="6 7">Belongs to the class I-like SAM-binding methyltransferase superfamily. C5-methyltransferase family.</text>
</comment>
<evidence type="ECO:0000256" key="8">
    <source>
        <dbReference type="RuleBase" id="RU000417"/>
    </source>
</evidence>
<dbReference type="Gene3D" id="3.90.120.10">
    <property type="entry name" value="DNA Methylase, subunit A, domain 2"/>
    <property type="match status" value="1"/>
</dbReference>
<evidence type="ECO:0000256" key="4">
    <source>
        <dbReference type="ARBA" id="ARBA00022747"/>
    </source>
</evidence>
<proteinExistence type="inferred from homology"/>
<dbReference type="InterPro" id="IPR029063">
    <property type="entry name" value="SAM-dependent_MTases_sf"/>
</dbReference>
<gene>
    <name evidence="9" type="ORF">CU669_11905</name>
</gene>
<reference evidence="9 10" key="1">
    <citation type="submission" date="2017-11" db="EMBL/GenBank/DDBJ databases">
        <title>Draft genome sequence of magnetotactic bacterium Magnetospirillum kuznetsovii LBB-42.</title>
        <authorList>
            <person name="Grouzdev D.S."/>
            <person name="Rysina M.S."/>
            <person name="Baslerov R.V."/>
            <person name="Koziaeva V."/>
        </authorList>
    </citation>
    <scope>NUCLEOTIDE SEQUENCE [LARGE SCALE GENOMIC DNA]</scope>
    <source>
        <strain evidence="9 10">LBB-42</strain>
    </source>
</reference>
<dbReference type="NCBIfam" id="TIGR00675">
    <property type="entry name" value="dcm"/>
    <property type="match status" value="1"/>
</dbReference>
<dbReference type="GO" id="GO:0003886">
    <property type="term" value="F:DNA (cytosine-5-)-methyltransferase activity"/>
    <property type="evidence" value="ECO:0007669"/>
    <property type="project" value="UniProtKB-EC"/>
</dbReference>
<evidence type="ECO:0000256" key="5">
    <source>
        <dbReference type="ARBA" id="ARBA00047422"/>
    </source>
</evidence>
<name>A0A364NXW6_9PROT</name>
<sequence length="384" mass="41970">MTTSYPRIVDLFCGCGGFGLGAELAGCHSFAAIDIEPILQSAYRLNFPNTRAIQADIGEIDKDAWAFILGDQQIDGVIGGPPCQGFSRIGKREKGDPRNTLIGHFFRHVAILQPRFFVMENVEGLLDTGNIENLQAAIDTVSNRYTIVGPVIINALRYGAPTARRRVVVIGFDRSYVDELSPADLEQGNTDTPVTVVNAIGDLPSPVADQKGEFGWAHYPDRTVGPDAAPAYARMMRKSPIATLGWPEAVERLKKGQSSGHFNTVHTPAVVKRFAETGNGKTEPVSRYPRLAWDGHCPTLRAGTGADRGGFQAMRPIHPSEPRVITVREAARLQGFPDWFVFHPTKWHSFRMIGNSVSPLVGQGILTTIIQKMYGGIAPLRVRA</sequence>
<keyword evidence="10" id="KW-1185">Reference proteome</keyword>
<comment type="caution">
    <text evidence="9">The sequence shown here is derived from an EMBL/GenBank/DDBJ whole genome shotgun (WGS) entry which is preliminary data.</text>
</comment>
<dbReference type="GO" id="GO:0009307">
    <property type="term" value="P:DNA restriction-modification system"/>
    <property type="evidence" value="ECO:0007669"/>
    <property type="project" value="UniProtKB-KW"/>
</dbReference>
<comment type="catalytic activity">
    <reaction evidence="5 8">
        <text>a 2'-deoxycytidine in DNA + S-adenosyl-L-methionine = a 5-methyl-2'-deoxycytidine in DNA + S-adenosyl-L-homocysteine + H(+)</text>
        <dbReference type="Rhea" id="RHEA:13681"/>
        <dbReference type="Rhea" id="RHEA-COMP:11369"/>
        <dbReference type="Rhea" id="RHEA-COMP:11370"/>
        <dbReference type="ChEBI" id="CHEBI:15378"/>
        <dbReference type="ChEBI" id="CHEBI:57856"/>
        <dbReference type="ChEBI" id="CHEBI:59789"/>
        <dbReference type="ChEBI" id="CHEBI:85452"/>
        <dbReference type="ChEBI" id="CHEBI:85454"/>
        <dbReference type="EC" id="2.1.1.37"/>
    </reaction>
</comment>
<dbReference type="SUPFAM" id="SSF53335">
    <property type="entry name" value="S-adenosyl-L-methionine-dependent methyltransferases"/>
    <property type="match status" value="1"/>
</dbReference>
<dbReference type="PANTHER" id="PTHR10629">
    <property type="entry name" value="CYTOSINE-SPECIFIC METHYLTRANSFERASE"/>
    <property type="match status" value="1"/>
</dbReference>
<evidence type="ECO:0000313" key="9">
    <source>
        <dbReference type="EMBL" id="RAU21757.1"/>
    </source>
</evidence>
<dbReference type="InterPro" id="IPR018117">
    <property type="entry name" value="C5_DNA_meth_AS"/>
</dbReference>
<evidence type="ECO:0000256" key="1">
    <source>
        <dbReference type="ARBA" id="ARBA00022603"/>
    </source>
</evidence>
<keyword evidence="2 6" id="KW-0808">Transferase</keyword>
<evidence type="ECO:0000313" key="10">
    <source>
        <dbReference type="Proteomes" id="UP000251075"/>
    </source>
</evidence>
<organism evidence="9 10">
    <name type="scientific">Paramagnetospirillum kuznetsovii</name>
    <dbReference type="NCBI Taxonomy" id="2053833"/>
    <lineage>
        <taxon>Bacteria</taxon>
        <taxon>Pseudomonadati</taxon>
        <taxon>Pseudomonadota</taxon>
        <taxon>Alphaproteobacteria</taxon>
        <taxon>Rhodospirillales</taxon>
        <taxon>Magnetospirillaceae</taxon>
        <taxon>Paramagnetospirillum</taxon>
    </lineage>
</organism>
<evidence type="ECO:0000256" key="2">
    <source>
        <dbReference type="ARBA" id="ARBA00022679"/>
    </source>
</evidence>
<dbReference type="GO" id="GO:0032259">
    <property type="term" value="P:methylation"/>
    <property type="evidence" value="ECO:0007669"/>
    <property type="project" value="UniProtKB-KW"/>
</dbReference>
<dbReference type="OrthoDB" id="9813719at2"/>
<dbReference type="EC" id="2.1.1.37" evidence="8"/>
<keyword evidence="1 6" id="KW-0489">Methyltransferase</keyword>
<feature type="active site" evidence="6">
    <location>
        <position position="83"/>
    </location>
</feature>
<dbReference type="PRINTS" id="PR00105">
    <property type="entry name" value="C5METTRFRASE"/>
</dbReference>
<dbReference type="Proteomes" id="UP000251075">
    <property type="component" value="Unassembled WGS sequence"/>
</dbReference>
<dbReference type="PROSITE" id="PS00094">
    <property type="entry name" value="C5_MTASE_1"/>
    <property type="match status" value="1"/>
</dbReference>